<comment type="caution">
    <text evidence="1">The sequence shown here is derived from an EMBL/GenBank/DDBJ whole genome shotgun (WGS) entry which is preliminary data.</text>
</comment>
<evidence type="ECO:0000313" key="2">
    <source>
        <dbReference type="Proteomes" id="UP000747110"/>
    </source>
</evidence>
<accession>A0A8J4CE49</accession>
<gene>
    <name evidence="1" type="ORF">Vretifemale_7810</name>
</gene>
<proteinExistence type="predicted"/>
<dbReference type="PANTHER" id="PTHR37463:SF1">
    <property type="entry name" value="DUF2256 DOMAIN-CONTAINING PROTEIN"/>
    <property type="match status" value="1"/>
</dbReference>
<dbReference type="PANTHER" id="PTHR37463">
    <property type="entry name" value="GSL3115 PROTEIN"/>
    <property type="match status" value="1"/>
</dbReference>
<name>A0A8J4CE49_9CHLO</name>
<organism evidence="1 2">
    <name type="scientific">Volvox reticuliferus</name>
    <dbReference type="NCBI Taxonomy" id="1737510"/>
    <lineage>
        <taxon>Eukaryota</taxon>
        <taxon>Viridiplantae</taxon>
        <taxon>Chlorophyta</taxon>
        <taxon>core chlorophytes</taxon>
        <taxon>Chlorophyceae</taxon>
        <taxon>CS clade</taxon>
        <taxon>Chlamydomonadales</taxon>
        <taxon>Volvocaceae</taxon>
        <taxon>Volvox</taxon>
    </lineage>
</organism>
<keyword evidence="2" id="KW-1185">Reference proteome</keyword>
<sequence>MLRTGLCLAVLPVIPTHSLSAPRVHALLRVEAKKGANRGKVVGKEHLPTKVCATCGLPFTWRKKWKDVWDEVRYCSERCRGNRGRKPTEPESSGIPAGN</sequence>
<reference evidence="1" key="1">
    <citation type="journal article" date="2021" name="Proc. Natl. Acad. Sci. U.S.A.">
        <title>Three genomes in the algal genus Volvox reveal the fate of a haploid sex-determining region after a transition to homothallism.</title>
        <authorList>
            <person name="Yamamoto K."/>
            <person name="Hamaji T."/>
            <person name="Kawai-Toyooka H."/>
            <person name="Matsuzaki R."/>
            <person name="Takahashi F."/>
            <person name="Nishimura Y."/>
            <person name="Kawachi M."/>
            <person name="Noguchi H."/>
            <person name="Minakuchi Y."/>
            <person name="Umen J.G."/>
            <person name="Toyoda A."/>
            <person name="Nozaki H."/>
        </authorList>
    </citation>
    <scope>NUCLEOTIDE SEQUENCE</scope>
    <source>
        <strain evidence="1">NIES-3786</strain>
    </source>
</reference>
<protein>
    <submittedName>
        <fullName evidence="1">Uncharacterized protein</fullName>
    </submittedName>
</protein>
<dbReference type="AlphaFoldDB" id="A0A8J4CE49"/>
<evidence type="ECO:0000313" key="1">
    <source>
        <dbReference type="EMBL" id="GIL78401.1"/>
    </source>
</evidence>
<dbReference type="Pfam" id="PF10013">
    <property type="entry name" value="DUF2256"/>
    <property type="match status" value="1"/>
</dbReference>
<dbReference type="EMBL" id="BNCP01000013">
    <property type="protein sequence ID" value="GIL78401.1"/>
    <property type="molecule type" value="Genomic_DNA"/>
</dbReference>
<dbReference type="Proteomes" id="UP000747110">
    <property type="component" value="Unassembled WGS sequence"/>
</dbReference>
<dbReference type="OrthoDB" id="537467at2759"/>
<dbReference type="InterPro" id="IPR017136">
    <property type="entry name" value="UCP037205"/>
</dbReference>